<comment type="caution">
    <text evidence="3">The sequence shown here is derived from an EMBL/GenBank/DDBJ whole genome shotgun (WGS) entry which is preliminary data.</text>
</comment>
<evidence type="ECO:0000313" key="3">
    <source>
        <dbReference type="EMBL" id="NUU26523.1"/>
    </source>
</evidence>
<dbReference type="AlphaFoldDB" id="A0A850DSN5"/>
<evidence type="ECO:0000313" key="4">
    <source>
        <dbReference type="Proteomes" id="UP000539146"/>
    </source>
</evidence>
<sequence>MQHDPNARTQITEVDLPSGLTTPLPEDAGPLAVAARTAAETALGVPGVHHLGGLVARAADRVRSQLGRSAGAPGVQVDEVDGTLDVTVSLVVTYPQPVREVAEEVRRQVTAAVSQLGAGQTTTVDVRVLDVHGPFDDEPTAIDKAKDAVGDAVDRTKDAVTGAAENVREGAAEVAERAKDVAQDAADATREAAGKAKDAAGDVADRARDAAADAGDRIADAADTARERTADAVDAARSTASDAAERAAEKSSEAGDAAKDAVRAAKDAAVSASEEVRD</sequence>
<feature type="region of interest" description="Disordered" evidence="2">
    <location>
        <begin position="218"/>
        <end position="278"/>
    </location>
</feature>
<evidence type="ECO:0000256" key="1">
    <source>
        <dbReference type="ARBA" id="ARBA00005721"/>
    </source>
</evidence>
<feature type="region of interest" description="Disordered" evidence="2">
    <location>
        <begin position="1"/>
        <end position="27"/>
    </location>
</feature>
<dbReference type="InterPro" id="IPR005531">
    <property type="entry name" value="Asp23"/>
</dbReference>
<dbReference type="RefSeq" id="WP_175324797.1">
    <property type="nucleotide sequence ID" value="NZ_JABMCG010000021.1"/>
</dbReference>
<feature type="compositionally biased region" description="Low complexity" evidence="2">
    <location>
        <begin position="267"/>
        <end position="278"/>
    </location>
</feature>
<feature type="compositionally biased region" description="Basic and acidic residues" evidence="2">
    <location>
        <begin position="243"/>
        <end position="266"/>
    </location>
</feature>
<accession>A0A850DSN5</accession>
<dbReference type="EMBL" id="JABMCG010000021">
    <property type="protein sequence ID" value="NUU26523.1"/>
    <property type="molecule type" value="Genomic_DNA"/>
</dbReference>
<gene>
    <name evidence="3" type="ORF">HP467_00110</name>
</gene>
<feature type="compositionally biased region" description="Low complexity" evidence="2">
    <location>
        <begin position="232"/>
        <end position="242"/>
    </location>
</feature>
<feature type="non-terminal residue" evidence="3">
    <location>
        <position position="278"/>
    </location>
</feature>
<feature type="region of interest" description="Disordered" evidence="2">
    <location>
        <begin position="182"/>
        <end position="204"/>
    </location>
</feature>
<dbReference type="Pfam" id="PF03780">
    <property type="entry name" value="Asp23"/>
    <property type="match status" value="1"/>
</dbReference>
<reference evidence="3 4" key="1">
    <citation type="submission" date="2020-05" db="EMBL/GenBank/DDBJ databases">
        <title>Genome Sequencing of Type Strains.</title>
        <authorList>
            <person name="Lemaire J.F."/>
            <person name="Inderbitzin P."/>
            <person name="Gregorio O.A."/>
            <person name="Collins S.B."/>
            <person name="Wespe N."/>
            <person name="Knight-Connoni V."/>
        </authorList>
    </citation>
    <scope>NUCLEOTIDE SEQUENCE [LARGE SCALE GENOMIC DNA]</scope>
    <source>
        <strain evidence="3 4">DSM 20512</strain>
    </source>
</reference>
<organism evidence="3 4">
    <name type="scientific">Curtobacterium citreum</name>
    <dbReference type="NCBI Taxonomy" id="2036"/>
    <lineage>
        <taxon>Bacteria</taxon>
        <taxon>Bacillati</taxon>
        <taxon>Actinomycetota</taxon>
        <taxon>Actinomycetes</taxon>
        <taxon>Micrococcales</taxon>
        <taxon>Microbacteriaceae</taxon>
        <taxon>Curtobacterium</taxon>
    </lineage>
</organism>
<comment type="similarity">
    <text evidence="1">Belongs to the asp23 family.</text>
</comment>
<dbReference type="PANTHER" id="PTHR47372:SF11">
    <property type="entry name" value="RE19971P"/>
    <property type="match status" value="1"/>
</dbReference>
<name>A0A850DSN5_9MICO</name>
<protein>
    <submittedName>
        <fullName evidence="3">Asp23/Gls24 family envelope stress response protein</fullName>
    </submittedName>
</protein>
<dbReference type="Gene3D" id="1.20.120.20">
    <property type="entry name" value="Apolipoprotein"/>
    <property type="match status" value="1"/>
</dbReference>
<evidence type="ECO:0000256" key="2">
    <source>
        <dbReference type="SAM" id="MobiDB-lite"/>
    </source>
</evidence>
<proteinExistence type="inferred from homology"/>
<feature type="compositionally biased region" description="Basic and acidic residues" evidence="2">
    <location>
        <begin position="218"/>
        <end position="231"/>
    </location>
</feature>
<dbReference type="PANTHER" id="PTHR47372">
    <property type="entry name" value="DAUER UP-REGULATED-RELATED"/>
    <property type="match status" value="1"/>
</dbReference>
<dbReference type="Proteomes" id="UP000539146">
    <property type="component" value="Unassembled WGS sequence"/>
</dbReference>